<proteinExistence type="predicted"/>
<dbReference type="eggNOG" id="COG1196">
    <property type="taxonomic scope" value="Bacteria"/>
</dbReference>
<dbReference type="STRING" id="1121324.CLIT_11c00340"/>
<gene>
    <name evidence="2" type="ORF">CLIT_11c00340</name>
</gene>
<dbReference type="EMBL" id="JJMM01000011">
    <property type="protein sequence ID" value="KDR95007.1"/>
    <property type="molecule type" value="Genomic_DNA"/>
</dbReference>
<dbReference type="Proteomes" id="UP000027946">
    <property type="component" value="Unassembled WGS sequence"/>
</dbReference>
<reference evidence="2 3" key="1">
    <citation type="submission" date="2014-03" db="EMBL/GenBank/DDBJ databases">
        <title>Genome sequence of Clostridium litorale W6, DSM 5388.</title>
        <authorList>
            <person name="Poehlein A."/>
            <person name="Jagirdar A."/>
            <person name="Khonsari B."/>
            <person name="Chibani C.M."/>
            <person name="Gutierrez Gutierrez D.A."/>
            <person name="Davydova E."/>
            <person name="Alghaithi H.S."/>
            <person name="Nair K.P."/>
            <person name="Dhamotharan K."/>
            <person name="Chandran L."/>
            <person name="G W."/>
            <person name="Daniel R."/>
        </authorList>
    </citation>
    <scope>NUCLEOTIDE SEQUENCE [LARGE SCALE GENOMIC DNA]</scope>
    <source>
        <strain evidence="2 3">W6</strain>
    </source>
</reference>
<dbReference type="NCBIfam" id="TIGR02680">
    <property type="entry name" value="TIGR02680 family protein"/>
    <property type="match status" value="1"/>
</dbReference>
<feature type="coiled-coil region" evidence="1">
    <location>
        <begin position="234"/>
        <end position="371"/>
    </location>
</feature>
<keyword evidence="3" id="KW-1185">Reference proteome</keyword>
<dbReference type="OrthoDB" id="9776649at2"/>
<dbReference type="InterPro" id="IPR013496">
    <property type="entry name" value="CHP02680"/>
</dbReference>
<evidence type="ECO:0008006" key="4">
    <source>
        <dbReference type="Google" id="ProtNLM"/>
    </source>
</evidence>
<sequence>MMANNGEKNRWSINRAGLVNFWCYDDEAFEFEDGNILLRGANGSGKSVTMQSFVPLLLDGNKSPERLDPFGSRARKIENYLIGENDSSKQESTGYLYMEFKKKESKNFITIGMGLHAKRGKALSSWGFIINDGRRIGKDFELVKKSGGRIPLTKRELKNRIAEGGQVFESQKDYMDGVNRHLFGFDSIEDYDELIKLLIQIRTPKLSKEFKPTVIYDIMNNSLQPLSDEDLRPMSEAIENMDSIKGKLEELKLNRKAAQKLKRAYDQYNIYVALEKAKDFAKSKSELERLKEETSELERQRHGLLDVAEFEKRNLESLELKRETLEAKKRELEKHDSYELRERASRLEMDMKRLEDEKGSKEKLLDEKKSKRIVMDGEVREIKARGESFKSDISRRLLEMDGIAREFDFDEHSFMKGEIEKAFEEEYDFSFVENQLKVQCQKIHDAKIALQQQAGDIREYDRLLEKFARISGEQEQKEKKLDECALLFSEVKGEFVDNAHSWEKGNTYIKIPDAVMGEIAQMAQGYGEKFSYNEIFECMRGAYEDVRIHESRERESALARLDGIREDIGEKNGQIESWKQMKEPQMPLGDEVRENIRRLKELEIPHIPLYRAIDFEEGLAERDMGIIEEALESMGLLDALIIPDEYKVEALAVQEGMAGKYVFSSQSHAFKSRDKRIKADESLGGIIPSEIVDGLIGSIMDGNEESISFVDESGRYGIGPAEGVVSKRVNARYIGASARERFRKENIKRLESERDVLELLEKEASLDIARRDEILKSIENEKDSFPGGADMDVAHKAIIAASIELEVAQAAYEKAQAEEQDAMKRLQKSKKEVYEKTRNIQIPVNLDSYEEAVQSAREYESELSKVEVLHSKFMGAVYDISRVSNQIEDIGVDIDNLAYDFGEIERKLKWCRENIKSLKEQLELSGFEDVQKEIAQCIKELSNIPERIKDSVGKRARAEEGAKGIGEKIDANTGDIVFAQALCGIHEKGFASEINLGYVGESLSEDGLFERAVSMIKRLEGEILSQRGMNEHIKNIQEKYHDVKQYMAEYALKIDNIFTPENEYEDERLQKAEKAQERLEIQGMVGGRYIGFYDVVKHIDYQIEENDKLFKDSDRHIFEDILAKNISRKIRAKIYHSESWVKKMNSLMQSMNTSSGLSFSLAWKSRGAQDEEQMDSSDLVEILKKDGGLLLDSELERLSMHFRSKIDQVRRSIEESGQHQTFHSIMKEVLDYRKWFEFRLYYKKTNENRRELTNNAFYRFSGGEKAMAMYVPLFSAVYAKYKGARNDCPRIISLDEAFAGVDENNIRDMFRLLGELELEFIINSQVLWGDYDTVDALAICELLRPDNADFVTVLRYRWNGIQREIVDNEMQ</sequence>
<dbReference type="Pfam" id="PF13558">
    <property type="entry name" value="SbcC_Walker_B"/>
    <property type="match status" value="1"/>
</dbReference>
<comment type="caution">
    <text evidence="2">The sequence shown here is derived from an EMBL/GenBank/DDBJ whole genome shotgun (WGS) entry which is preliminary data.</text>
</comment>
<name>A0A069RLC9_PEPLI</name>
<dbReference type="RefSeq" id="WP_077216543.1">
    <property type="nucleotide sequence ID" value="NZ_FSRH01000002.1"/>
</dbReference>
<dbReference type="InterPro" id="IPR027417">
    <property type="entry name" value="P-loop_NTPase"/>
</dbReference>
<dbReference type="SUPFAM" id="SSF52540">
    <property type="entry name" value="P-loop containing nucleoside triphosphate hydrolases"/>
    <property type="match status" value="1"/>
</dbReference>
<evidence type="ECO:0000313" key="3">
    <source>
        <dbReference type="Proteomes" id="UP000027946"/>
    </source>
</evidence>
<protein>
    <recommendedName>
        <fullName evidence="4">TIGR02680 family protein</fullName>
    </recommendedName>
</protein>
<feature type="coiled-coil region" evidence="1">
    <location>
        <begin position="798"/>
        <end position="869"/>
    </location>
</feature>
<evidence type="ECO:0000256" key="1">
    <source>
        <dbReference type="SAM" id="Coils"/>
    </source>
</evidence>
<accession>A0A069RLC9</accession>
<organism evidence="2 3">
    <name type="scientific">Peptoclostridium litorale DSM 5388</name>
    <dbReference type="NCBI Taxonomy" id="1121324"/>
    <lineage>
        <taxon>Bacteria</taxon>
        <taxon>Bacillati</taxon>
        <taxon>Bacillota</taxon>
        <taxon>Clostridia</taxon>
        <taxon>Peptostreptococcales</taxon>
        <taxon>Peptoclostridiaceae</taxon>
        <taxon>Peptoclostridium</taxon>
    </lineage>
</organism>
<dbReference type="Gene3D" id="3.40.50.300">
    <property type="entry name" value="P-loop containing nucleotide triphosphate hydrolases"/>
    <property type="match status" value="1"/>
</dbReference>
<keyword evidence="1" id="KW-0175">Coiled coil</keyword>
<evidence type="ECO:0000313" key="2">
    <source>
        <dbReference type="EMBL" id="KDR95007.1"/>
    </source>
</evidence>